<feature type="region of interest" description="Disordered" evidence="2">
    <location>
        <begin position="236"/>
        <end position="255"/>
    </location>
</feature>
<feature type="domain" description="SAM" evidence="3">
    <location>
        <begin position="13"/>
        <end position="81"/>
    </location>
</feature>
<feature type="region of interest" description="Disordered" evidence="2">
    <location>
        <begin position="568"/>
        <end position="590"/>
    </location>
</feature>
<evidence type="ECO:0000313" key="5">
    <source>
        <dbReference type="Proteomes" id="UP000247702"/>
    </source>
</evidence>
<keyword evidence="1" id="KW-0175">Coiled coil</keyword>
<dbReference type="EMBL" id="BEXD01001181">
    <property type="protein sequence ID" value="GBB92817.1"/>
    <property type="molecule type" value="Genomic_DNA"/>
</dbReference>
<evidence type="ECO:0000256" key="2">
    <source>
        <dbReference type="SAM" id="MobiDB-lite"/>
    </source>
</evidence>
<dbReference type="SMART" id="SM00454">
    <property type="entry name" value="SAM"/>
    <property type="match status" value="1"/>
</dbReference>
<proteinExistence type="predicted"/>
<dbReference type="SUPFAM" id="SSF47769">
    <property type="entry name" value="SAM/Pointed domain"/>
    <property type="match status" value="1"/>
</dbReference>
<feature type="region of interest" description="Disordered" evidence="2">
    <location>
        <begin position="314"/>
        <end position="350"/>
    </location>
</feature>
<reference evidence="4 5" key="1">
    <citation type="submission" date="2017-11" db="EMBL/GenBank/DDBJ databases">
        <title>The genome of Rhizophagus clarus HR1 reveals common genetic basis of auxotrophy among arbuscular mycorrhizal fungi.</title>
        <authorList>
            <person name="Kobayashi Y."/>
        </authorList>
    </citation>
    <scope>NUCLEOTIDE SEQUENCE [LARGE SCALE GENOMIC DNA]</scope>
    <source>
        <strain evidence="4 5">HR1</strain>
    </source>
</reference>
<gene>
    <name evidence="4" type="ORF">RclHR1_20600002</name>
</gene>
<evidence type="ECO:0000259" key="3">
    <source>
        <dbReference type="SMART" id="SM00454"/>
    </source>
</evidence>
<dbReference type="AlphaFoldDB" id="A0A2Z6QRV9"/>
<sequence length="676" mass="76829">MSTSTAEHDSYLVENWDTETLINFLKEQNLKLDDDDLGILRKEKITGQTFLGLTKEELQGIGLKLGPVKALLDEIKALKEKPKRAFSSYKSLSEVLAKYGIDSNGTDTIPLFSLQTHEIQDSNKHFKHCIDPGEISQASELPLAIEFNRKALDEDSEEYQTLRSGVKKVLEAIRITELEAKNTQLRQIIEENAKRDAENAEHKVRIEELEKNSADISAENTELKAELAKLRHDFDSSNLTRPQQPQHVTNVQNSCSVEEDISSAKPERRFASNDIPDLVIDQRVADNADIESMDTFLDETFKKSVSDGFRQRNREKKLLRESTTQDLSGVSNETTSSVIKDEKSQSHKKKEAENIVQDVFDFTATSAPEKNHMTEISMMACHEKSDMDNPPDILQNLACLIQEAWDAKDEAILANQKELLCWCSYIVEFNKKTTEFMTEYKIGKKKVKGMIYDNLIKLLRPGTKRNTLLKQTQRARDIYKLFEKIGIDKIKYITTYSANSISELSDSQIQTIVDYFSKNPNTELPDDRDGTIIDFEEDISNDQDNVLEEQAKPLVSATQAEVSIPTAPIPLTHVSNSSGDSSSSKKLDAKVKVVPPIPQPETLVHDRSYFHNKTLDQYPNLYREFSSEDFDYYGINDETLCPLCKLDHDDEEGIDGMYKSGSYFIKCEQRKIEITA</sequence>
<feature type="compositionally biased region" description="Basic and acidic residues" evidence="2">
    <location>
        <begin position="339"/>
        <end position="350"/>
    </location>
</feature>
<organism evidence="4 5">
    <name type="scientific">Rhizophagus clarus</name>
    <dbReference type="NCBI Taxonomy" id="94130"/>
    <lineage>
        <taxon>Eukaryota</taxon>
        <taxon>Fungi</taxon>
        <taxon>Fungi incertae sedis</taxon>
        <taxon>Mucoromycota</taxon>
        <taxon>Glomeromycotina</taxon>
        <taxon>Glomeromycetes</taxon>
        <taxon>Glomerales</taxon>
        <taxon>Glomeraceae</taxon>
        <taxon>Rhizophagus</taxon>
    </lineage>
</organism>
<dbReference type="Pfam" id="PF07647">
    <property type="entry name" value="SAM_2"/>
    <property type="match status" value="1"/>
</dbReference>
<dbReference type="InterPro" id="IPR013761">
    <property type="entry name" value="SAM/pointed_sf"/>
</dbReference>
<evidence type="ECO:0000256" key="1">
    <source>
        <dbReference type="SAM" id="Coils"/>
    </source>
</evidence>
<evidence type="ECO:0000313" key="4">
    <source>
        <dbReference type="EMBL" id="GBB92817.1"/>
    </source>
</evidence>
<protein>
    <recommendedName>
        <fullName evidence="3">SAM domain-containing protein</fullName>
    </recommendedName>
</protein>
<accession>A0A2Z6QRV9</accession>
<keyword evidence="5" id="KW-1185">Reference proteome</keyword>
<name>A0A2Z6QRV9_9GLOM</name>
<dbReference type="Gene3D" id="1.10.150.50">
    <property type="entry name" value="Transcription Factor, Ets-1"/>
    <property type="match status" value="1"/>
</dbReference>
<comment type="caution">
    <text evidence="4">The sequence shown here is derived from an EMBL/GenBank/DDBJ whole genome shotgun (WGS) entry which is preliminary data.</text>
</comment>
<feature type="coiled-coil region" evidence="1">
    <location>
        <begin position="175"/>
        <end position="233"/>
    </location>
</feature>
<dbReference type="InterPro" id="IPR001660">
    <property type="entry name" value="SAM"/>
</dbReference>
<dbReference type="Proteomes" id="UP000247702">
    <property type="component" value="Unassembled WGS sequence"/>
</dbReference>
<feature type="compositionally biased region" description="Polar residues" evidence="2">
    <location>
        <begin position="321"/>
        <end position="338"/>
    </location>
</feature>